<sequence>MAGLWSWVVLFLVSSFLGWLLESAYRSIKEHRFIDSGLLRGPFVPIYGAGAVVIESIDILVPDHLIWVEITACILFCTMLEFLVHLFYEKLFELKLWDYSSFFLNLQGRVCLLYSFYWGILGYVYLHFLQQNIWLFMDLILATKGFWIIAVSFSIYFIFQAISNAYELLHIRHLKRNLLGFLENPAAENLEAVGRKANTRILLAFPQILKSELSLFIAKIWGRSTAVIGFLPYRKAIWILLHGRILDEDQEDGQFYLAIEDLLENRNVMSMAGIQHHQASTLSHSLLISQVSWYLADAFGLDKKSCARGALLHDFFLYDWKREKHPHHAMRHAGIALENAQMYFDLNEMEKDIILTHMWPLSKTIYHYRESLLVSMVDKIVSSKDLIAMLRLTK</sequence>
<keyword evidence="1" id="KW-0812">Transmembrane</keyword>
<keyword evidence="1" id="KW-1133">Transmembrane helix</keyword>
<feature type="transmembrane region" description="Helical" evidence="1">
    <location>
        <begin position="146"/>
        <end position="166"/>
    </location>
</feature>
<evidence type="ECO:0000313" key="2">
    <source>
        <dbReference type="EMBL" id="RFU93691.1"/>
    </source>
</evidence>
<reference evidence="2 3" key="2">
    <citation type="submission" date="2018-09" db="EMBL/GenBank/DDBJ databases">
        <title>Genome of Sphaerochaeta halotolerans strain 4-11.</title>
        <authorList>
            <person name="Nazina T.N."/>
            <person name="Sokolova D.S."/>
        </authorList>
    </citation>
    <scope>NUCLEOTIDE SEQUENCE [LARGE SCALE GENOMIC DNA]</scope>
    <source>
        <strain evidence="2 3">4-11</strain>
    </source>
</reference>
<feature type="transmembrane region" description="Helical" evidence="1">
    <location>
        <begin position="37"/>
        <end position="54"/>
    </location>
</feature>
<gene>
    <name evidence="2" type="ORF">DYP60_13450</name>
</gene>
<accession>A0A372MD10</accession>
<comment type="caution">
    <text evidence="2">The sequence shown here is derived from an EMBL/GenBank/DDBJ whole genome shotgun (WGS) entry which is preliminary data.</text>
</comment>
<dbReference type="Pfam" id="PF06541">
    <property type="entry name" value="ABC_trans_CmpB"/>
    <property type="match status" value="1"/>
</dbReference>
<dbReference type="SUPFAM" id="SSF109604">
    <property type="entry name" value="HD-domain/PDEase-like"/>
    <property type="match status" value="1"/>
</dbReference>
<dbReference type="AlphaFoldDB" id="A0A372MD10"/>
<feature type="transmembrane region" description="Helical" evidence="1">
    <location>
        <begin position="6"/>
        <end position="25"/>
    </location>
</feature>
<keyword evidence="1" id="KW-0472">Membrane</keyword>
<reference evidence="3" key="1">
    <citation type="submission" date="2018-08" db="EMBL/GenBank/DDBJ databases">
        <authorList>
            <person name="Grouzdev D.S."/>
            <person name="Krutkina M.S."/>
        </authorList>
    </citation>
    <scope>NUCLEOTIDE SEQUENCE [LARGE SCALE GENOMIC DNA]</scope>
    <source>
        <strain evidence="3">4-11</strain>
    </source>
</reference>
<evidence type="ECO:0000256" key="1">
    <source>
        <dbReference type="SAM" id="Phobius"/>
    </source>
</evidence>
<protein>
    <recommendedName>
        <fullName evidence="4">HD domain-containing protein</fullName>
    </recommendedName>
</protein>
<dbReference type="EMBL" id="QUWK01000023">
    <property type="protein sequence ID" value="RFU93691.1"/>
    <property type="molecule type" value="Genomic_DNA"/>
</dbReference>
<keyword evidence="3" id="KW-1185">Reference proteome</keyword>
<dbReference type="InterPro" id="IPR010540">
    <property type="entry name" value="CmpB_TMEM229"/>
</dbReference>
<dbReference type="Proteomes" id="UP000264002">
    <property type="component" value="Unassembled WGS sequence"/>
</dbReference>
<feature type="transmembrane region" description="Helical" evidence="1">
    <location>
        <begin position="109"/>
        <end position="126"/>
    </location>
</feature>
<evidence type="ECO:0000313" key="3">
    <source>
        <dbReference type="Proteomes" id="UP000264002"/>
    </source>
</evidence>
<evidence type="ECO:0008006" key="4">
    <source>
        <dbReference type="Google" id="ProtNLM"/>
    </source>
</evidence>
<feature type="transmembrane region" description="Helical" evidence="1">
    <location>
        <begin position="66"/>
        <end position="88"/>
    </location>
</feature>
<organism evidence="2 3">
    <name type="scientific">Sphaerochaeta halotolerans</name>
    <dbReference type="NCBI Taxonomy" id="2293840"/>
    <lineage>
        <taxon>Bacteria</taxon>
        <taxon>Pseudomonadati</taxon>
        <taxon>Spirochaetota</taxon>
        <taxon>Spirochaetia</taxon>
        <taxon>Spirochaetales</taxon>
        <taxon>Sphaerochaetaceae</taxon>
        <taxon>Sphaerochaeta</taxon>
    </lineage>
</organism>
<name>A0A372MD10_9SPIR</name>
<proteinExistence type="predicted"/>